<evidence type="ECO:0000313" key="8">
    <source>
        <dbReference type="Proteomes" id="UP000256645"/>
    </source>
</evidence>
<evidence type="ECO:0000256" key="3">
    <source>
        <dbReference type="ARBA" id="ARBA00022824"/>
    </source>
</evidence>
<keyword evidence="4 6" id="KW-1133">Transmembrane helix</keyword>
<evidence type="ECO:0000256" key="1">
    <source>
        <dbReference type="ARBA" id="ARBA00004477"/>
    </source>
</evidence>
<dbReference type="EMBL" id="PDLM01000001">
    <property type="protein sequence ID" value="RDW88462.1"/>
    <property type="molecule type" value="Genomic_DNA"/>
</dbReference>
<keyword evidence="5 6" id="KW-0472">Membrane</keyword>
<proteinExistence type="predicted"/>
<sequence>MMTLQASIQAEIQRRCQRVIRRIQIMHYQYSVTMPLYVMTPAEKYAFNTMVAFLLLALGLLIFVFLPQMCLKAARMWMRLYMSDTPDGYGQLVVGSAKMMEGLVE</sequence>
<dbReference type="Proteomes" id="UP000256645">
    <property type="component" value="Unassembled WGS sequence"/>
</dbReference>
<dbReference type="GO" id="GO:0005789">
    <property type="term" value="C:endoplasmic reticulum membrane"/>
    <property type="evidence" value="ECO:0007669"/>
    <property type="project" value="UniProtKB-SubCell"/>
</dbReference>
<dbReference type="OrthoDB" id="202672at2759"/>
<evidence type="ECO:0000256" key="2">
    <source>
        <dbReference type="ARBA" id="ARBA00022692"/>
    </source>
</evidence>
<name>A0A3D8SQ95_9HELO</name>
<evidence type="ECO:0000313" key="7">
    <source>
        <dbReference type="EMBL" id="RDW88462.1"/>
    </source>
</evidence>
<protein>
    <submittedName>
        <fullName evidence="7">Uncharacterized protein</fullName>
    </submittedName>
</protein>
<feature type="transmembrane region" description="Helical" evidence="6">
    <location>
        <begin position="45"/>
        <end position="66"/>
    </location>
</feature>
<evidence type="ECO:0000256" key="5">
    <source>
        <dbReference type="ARBA" id="ARBA00023136"/>
    </source>
</evidence>
<keyword evidence="2 6" id="KW-0812">Transmembrane</keyword>
<comment type="caution">
    <text evidence="7">The sequence shown here is derived from an EMBL/GenBank/DDBJ whole genome shotgun (WGS) entry which is preliminary data.</text>
</comment>
<keyword evidence="3" id="KW-0256">Endoplasmic reticulum</keyword>
<dbReference type="InterPro" id="IPR024512">
    <property type="entry name" value="Ser_palmitoyltrfase_ssu-like"/>
</dbReference>
<accession>A0A3D8SQ95</accession>
<evidence type="ECO:0000256" key="6">
    <source>
        <dbReference type="SAM" id="Phobius"/>
    </source>
</evidence>
<keyword evidence="8" id="KW-1185">Reference proteome</keyword>
<reference evidence="7 8" key="1">
    <citation type="journal article" date="2018" name="IMA Fungus">
        <title>IMA Genome-F 9: Draft genome sequence of Annulohypoxylon stygium, Aspergillus mulundensis, Berkeleyomyces basicola (syn. Thielaviopsis basicola), Ceratocystis smalleyi, two Cercospora beticola strains, Coleophoma cylindrospora, Fusarium fracticaudum, Phialophora cf. hyalina, and Morchella septimelata.</title>
        <authorList>
            <person name="Wingfield B.D."/>
            <person name="Bills G.F."/>
            <person name="Dong Y."/>
            <person name="Huang W."/>
            <person name="Nel W.J."/>
            <person name="Swalarsk-Parry B.S."/>
            <person name="Vaghefi N."/>
            <person name="Wilken P.M."/>
            <person name="An Z."/>
            <person name="de Beer Z.W."/>
            <person name="De Vos L."/>
            <person name="Chen L."/>
            <person name="Duong T.A."/>
            <person name="Gao Y."/>
            <person name="Hammerbacher A."/>
            <person name="Kikkert J.R."/>
            <person name="Li Y."/>
            <person name="Li H."/>
            <person name="Li K."/>
            <person name="Li Q."/>
            <person name="Liu X."/>
            <person name="Ma X."/>
            <person name="Naidoo K."/>
            <person name="Pethybridge S.J."/>
            <person name="Sun J."/>
            <person name="Steenkamp E.T."/>
            <person name="van der Nest M.A."/>
            <person name="van Wyk S."/>
            <person name="Wingfield M.J."/>
            <person name="Xiong C."/>
            <person name="Yue Q."/>
            <person name="Zhang X."/>
        </authorList>
    </citation>
    <scope>NUCLEOTIDE SEQUENCE [LARGE SCALE GENOMIC DNA]</scope>
    <source>
        <strain evidence="7 8">BP6252</strain>
    </source>
</reference>
<evidence type="ECO:0000256" key="4">
    <source>
        <dbReference type="ARBA" id="ARBA00022989"/>
    </source>
</evidence>
<gene>
    <name evidence="7" type="ORF">BP6252_00494</name>
</gene>
<dbReference type="AlphaFoldDB" id="A0A3D8SQ95"/>
<comment type="subcellular location">
    <subcellularLocation>
        <location evidence="1">Endoplasmic reticulum membrane</location>
        <topology evidence="1">Multi-pass membrane protein</topology>
    </subcellularLocation>
</comment>
<organism evidence="7 8">
    <name type="scientific">Coleophoma cylindrospora</name>
    <dbReference type="NCBI Taxonomy" id="1849047"/>
    <lineage>
        <taxon>Eukaryota</taxon>
        <taxon>Fungi</taxon>
        <taxon>Dikarya</taxon>
        <taxon>Ascomycota</taxon>
        <taxon>Pezizomycotina</taxon>
        <taxon>Leotiomycetes</taxon>
        <taxon>Helotiales</taxon>
        <taxon>Dermateaceae</taxon>
        <taxon>Coleophoma</taxon>
    </lineage>
</organism>
<dbReference type="Pfam" id="PF11779">
    <property type="entry name" value="SPT_ssu-like"/>
    <property type="match status" value="1"/>
</dbReference>